<dbReference type="AlphaFoldDB" id="A0A2H0WNN5"/>
<dbReference type="Pfam" id="PF05016">
    <property type="entry name" value="ParE_toxin"/>
    <property type="match status" value="1"/>
</dbReference>
<organism evidence="2 3">
    <name type="scientific">Candidatus Shapirobacteria bacterium CG09_land_8_20_14_0_10_39_12</name>
    <dbReference type="NCBI Taxonomy" id="1974885"/>
    <lineage>
        <taxon>Bacteria</taxon>
        <taxon>Candidatus Shapironibacteriota</taxon>
    </lineage>
</organism>
<accession>A0A2H0WNN5</accession>
<dbReference type="Gene3D" id="3.30.2310.20">
    <property type="entry name" value="RelE-like"/>
    <property type="match status" value="1"/>
</dbReference>
<reference evidence="3" key="1">
    <citation type="submission" date="2017-09" db="EMBL/GenBank/DDBJ databases">
        <title>Depth-based differentiation of microbial function through sediment-hosted aquifers and enrichment of novel symbionts in the deep terrestrial subsurface.</title>
        <authorList>
            <person name="Probst A.J."/>
            <person name="Ladd B."/>
            <person name="Jarett J.K."/>
            <person name="Geller-Mcgrath D.E."/>
            <person name="Sieber C.M.K."/>
            <person name="Emerson J.B."/>
            <person name="Anantharaman K."/>
            <person name="Thomas B.C."/>
            <person name="Malmstrom R."/>
            <person name="Stieglmeier M."/>
            <person name="Klingl A."/>
            <person name="Woyke T."/>
            <person name="Ryan C.M."/>
            <person name="Banfield J.F."/>
        </authorList>
    </citation>
    <scope>NUCLEOTIDE SEQUENCE [LARGE SCALE GENOMIC DNA]</scope>
</reference>
<proteinExistence type="predicted"/>
<name>A0A2H0WNN5_9BACT</name>
<protein>
    <submittedName>
        <fullName evidence="2">Type II toxin-antitoxin system mRNA interferase toxin, RelE/StbE family</fullName>
    </submittedName>
</protein>
<gene>
    <name evidence="2" type="ORF">COT64_03595</name>
</gene>
<evidence type="ECO:0000313" key="3">
    <source>
        <dbReference type="Proteomes" id="UP000230775"/>
    </source>
</evidence>
<keyword evidence="1" id="KW-1277">Toxin-antitoxin system</keyword>
<dbReference type="InterPro" id="IPR035093">
    <property type="entry name" value="RelE/ParE_toxin_dom_sf"/>
</dbReference>
<dbReference type="InterPro" id="IPR007712">
    <property type="entry name" value="RelE/ParE_toxin"/>
</dbReference>
<evidence type="ECO:0000256" key="1">
    <source>
        <dbReference type="ARBA" id="ARBA00022649"/>
    </source>
</evidence>
<dbReference type="SUPFAM" id="SSF143011">
    <property type="entry name" value="RelE-like"/>
    <property type="match status" value="1"/>
</dbReference>
<dbReference type="Proteomes" id="UP000230775">
    <property type="component" value="Unassembled WGS sequence"/>
</dbReference>
<sequence length="82" mass="9764">MSSIVLSKNAEKEFVRLPKIEKKKIFKKILTFQDNPFAGKLLTGELQGLFSLRAWPYRIIYELKKPDKIIIHHILHRQRAYK</sequence>
<dbReference type="EMBL" id="PEZI01000075">
    <property type="protein sequence ID" value="PIS14251.1"/>
    <property type="molecule type" value="Genomic_DNA"/>
</dbReference>
<comment type="caution">
    <text evidence="2">The sequence shown here is derived from an EMBL/GenBank/DDBJ whole genome shotgun (WGS) entry which is preliminary data.</text>
</comment>
<evidence type="ECO:0000313" key="2">
    <source>
        <dbReference type="EMBL" id="PIS14251.1"/>
    </source>
</evidence>